<name>A0ACB7S0G8_HYAAI</name>
<reference evidence="1" key="1">
    <citation type="submission" date="2020-05" db="EMBL/GenBank/DDBJ databases">
        <title>Large-scale comparative analyses of tick genomes elucidate their genetic diversity and vector capacities.</title>
        <authorList>
            <person name="Jia N."/>
            <person name="Wang J."/>
            <person name="Shi W."/>
            <person name="Du L."/>
            <person name="Sun Y."/>
            <person name="Zhan W."/>
            <person name="Jiang J."/>
            <person name="Wang Q."/>
            <person name="Zhang B."/>
            <person name="Ji P."/>
            <person name="Sakyi L.B."/>
            <person name="Cui X."/>
            <person name="Yuan T."/>
            <person name="Jiang B."/>
            <person name="Yang W."/>
            <person name="Lam T.T.-Y."/>
            <person name="Chang Q."/>
            <person name="Ding S."/>
            <person name="Wang X."/>
            <person name="Zhu J."/>
            <person name="Ruan X."/>
            <person name="Zhao L."/>
            <person name="Wei J."/>
            <person name="Que T."/>
            <person name="Du C."/>
            <person name="Cheng J."/>
            <person name="Dai P."/>
            <person name="Han X."/>
            <person name="Huang E."/>
            <person name="Gao Y."/>
            <person name="Liu J."/>
            <person name="Shao H."/>
            <person name="Ye R."/>
            <person name="Li L."/>
            <person name="Wei W."/>
            <person name="Wang X."/>
            <person name="Wang C."/>
            <person name="Yang T."/>
            <person name="Huo Q."/>
            <person name="Li W."/>
            <person name="Guo W."/>
            <person name="Chen H."/>
            <person name="Zhou L."/>
            <person name="Ni X."/>
            <person name="Tian J."/>
            <person name="Zhou Y."/>
            <person name="Sheng Y."/>
            <person name="Liu T."/>
            <person name="Pan Y."/>
            <person name="Xia L."/>
            <person name="Li J."/>
            <person name="Zhao F."/>
            <person name="Cao W."/>
        </authorList>
    </citation>
    <scope>NUCLEOTIDE SEQUENCE</scope>
    <source>
        <strain evidence="1">Hyas-2018</strain>
    </source>
</reference>
<comment type="caution">
    <text evidence="1">The sequence shown here is derived from an EMBL/GenBank/DDBJ whole genome shotgun (WGS) entry which is preliminary data.</text>
</comment>
<sequence length="304" mass="34274">MNGRSRSSVNRIMKAFSTEARLTNLSRGHRPNVTTDSDDDRIVEAARRNPKMTAKEIRNDLGLAASTQIVRERLHVGGLRSRVAAIKPFVSSRNRVKRLLFAQEHRSWTVEEWRNVIFTDESTFTSKWDQQQRTWRTQGTRFDAPNLHRVASSGRCSVNVWGSISKDGLGPLVRLDARFTAAAYTDLLDTVLIPYALNGPLEDGLFSFQHDRSPIHTASSVNRLLEERCVMVLEWPPQGADMNISENVWAEIKAWAQPGCITGAAANELWRSLLEYLDDPKAPAVGTRLRLGRDSQNVNSRDAH</sequence>
<organism evidence="1 2">
    <name type="scientific">Hyalomma asiaticum</name>
    <name type="common">Tick</name>
    <dbReference type="NCBI Taxonomy" id="266040"/>
    <lineage>
        <taxon>Eukaryota</taxon>
        <taxon>Metazoa</taxon>
        <taxon>Ecdysozoa</taxon>
        <taxon>Arthropoda</taxon>
        <taxon>Chelicerata</taxon>
        <taxon>Arachnida</taxon>
        <taxon>Acari</taxon>
        <taxon>Parasitiformes</taxon>
        <taxon>Ixodida</taxon>
        <taxon>Ixodoidea</taxon>
        <taxon>Ixodidae</taxon>
        <taxon>Hyalomminae</taxon>
        <taxon>Hyalomma</taxon>
    </lineage>
</organism>
<evidence type="ECO:0000313" key="2">
    <source>
        <dbReference type="Proteomes" id="UP000821845"/>
    </source>
</evidence>
<protein>
    <submittedName>
        <fullName evidence="1">Uncharacterized protein</fullName>
    </submittedName>
</protein>
<dbReference type="Proteomes" id="UP000821845">
    <property type="component" value="Chromosome 6"/>
</dbReference>
<gene>
    <name evidence="1" type="ORF">HPB50_010210</name>
</gene>
<proteinExistence type="predicted"/>
<accession>A0ACB7S0G8</accession>
<keyword evidence="2" id="KW-1185">Reference proteome</keyword>
<evidence type="ECO:0000313" key="1">
    <source>
        <dbReference type="EMBL" id="KAH6927980.1"/>
    </source>
</evidence>
<dbReference type="EMBL" id="CM023486">
    <property type="protein sequence ID" value="KAH6927980.1"/>
    <property type="molecule type" value="Genomic_DNA"/>
</dbReference>